<protein>
    <submittedName>
        <fullName evidence="1">Uncharacterized protein</fullName>
    </submittedName>
</protein>
<sequence length="156" mass="17471">MPKHTLEQLAGLQQQLQDFSFDDEVSDMDSVSLASRNTKDTSVCSSPHINRTQKVVGEQLVREKTPIFATTLMLEQHELNRESRLVQEPLKLRQKASMLSERLVNSALVLECLNDMVAQENAHIEAAISDVTNELATSIGMNSVTIAKKSLYPFRT</sequence>
<evidence type="ECO:0000313" key="2">
    <source>
        <dbReference type="Proteomes" id="UP000292447"/>
    </source>
</evidence>
<dbReference type="Proteomes" id="UP000292447">
    <property type="component" value="Chromosome III"/>
</dbReference>
<accession>A0A4P6XMW9</accession>
<organism evidence="1 2">
    <name type="scientific">Metschnikowia aff. pulcherrima</name>
    <dbReference type="NCBI Taxonomy" id="2163413"/>
    <lineage>
        <taxon>Eukaryota</taxon>
        <taxon>Fungi</taxon>
        <taxon>Dikarya</taxon>
        <taxon>Ascomycota</taxon>
        <taxon>Saccharomycotina</taxon>
        <taxon>Pichiomycetes</taxon>
        <taxon>Metschnikowiaceae</taxon>
        <taxon>Metschnikowia</taxon>
    </lineage>
</organism>
<keyword evidence="2" id="KW-1185">Reference proteome</keyword>
<name>A0A4P6XMW9_9ASCO</name>
<proteinExistence type="predicted"/>
<evidence type="ECO:0000313" key="1">
    <source>
        <dbReference type="EMBL" id="QBM88737.1"/>
    </source>
</evidence>
<dbReference type="EMBL" id="CP034458">
    <property type="protein sequence ID" value="QBM88737.1"/>
    <property type="molecule type" value="Genomic_DNA"/>
</dbReference>
<gene>
    <name evidence="1" type="ORF">METSCH_C07170</name>
</gene>
<dbReference type="AlphaFoldDB" id="A0A4P6XMW9"/>
<reference evidence="2" key="1">
    <citation type="submission" date="2019-03" db="EMBL/GenBank/DDBJ databases">
        <title>Snf2 controls pulcherriminic acid biosynthesis and connects pigmentation and antifungal activity of the yeast Metschnikowia pulcherrima.</title>
        <authorList>
            <person name="Gore-Lloyd D."/>
            <person name="Sumann I."/>
            <person name="Brachmann A.O."/>
            <person name="Schneeberger K."/>
            <person name="Ortiz-Merino R.A."/>
            <person name="Moreno-Beltran M."/>
            <person name="Schlaefli M."/>
            <person name="Kirner P."/>
            <person name="Santos Kron A."/>
            <person name="Wolfe K.H."/>
            <person name="Piel J."/>
            <person name="Ahrens C.H."/>
            <person name="Henk D."/>
            <person name="Freimoser F.M."/>
        </authorList>
    </citation>
    <scope>NUCLEOTIDE SEQUENCE [LARGE SCALE GENOMIC DNA]</scope>
    <source>
        <strain evidence="2">APC 1.2</strain>
    </source>
</reference>